<comment type="cofactor">
    <cofactor evidence="1 6">
        <name>Zn(2+)</name>
        <dbReference type="ChEBI" id="CHEBI:29105"/>
    </cofactor>
</comment>
<proteinExistence type="inferred from homology"/>
<comment type="caution">
    <text evidence="8">The sequence shown here is derived from an EMBL/GenBank/DDBJ whole genome shotgun (WGS) entry which is preliminary data.</text>
</comment>
<dbReference type="InterPro" id="IPR020843">
    <property type="entry name" value="ER"/>
</dbReference>
<dbReference type="EMBL" id="JAVRRF010000018">
    <property type="protein sequence ID" value="KAK5056390.1"/>
    <property type="molecule type" value="Genomic_DNA"/>
</dbReference>
<dbReference type="SUPFAM" id="SSF51735">
    <property type="entry name" value="NAD(P)-binding Rossmann-fold domains"/>
    <property type="match status" value="1"/>
</dbReference>
<dbReference type="CDD" id="cd08233">
    <property type="entry name" value="butanediol_DH_like"/>
    <property type="match status" value="1"/>
</dbReference>
<dbReference type="Proteomes" id="UP001345691">
    <property type="component" value="Unassembled WGS sequence"/>
</dbReference>
<dbReference type="Pfam" id="PF00107">
    <property type="entry name" value="ADH_zinc_N"/>
    <property type="match status" value="1"/>
</dbReference>
<dbReference type="SUPFAM" id="SSF50129">
    <property type="entry name" value="GroES-like"/>
    <property type="match status" value="1"/>
</dbReference>
<reference evidence="8 9" key="1">
    <citation type="submission" date="2023-08" db="EMBL/GenBank/DDBJ databases">
        <title>Black Yeasts Isolated from many extreme environments.</title>
        <authorList>
            <person name="Coleine C."/>
            <person name="Stajich J.E."/>
            <person name="Selbmann L."/>
        </authorList>
    </citation>
    <scope>NUCLEOTIDE SEQUENCE [LARGE SCALE GENOMIC DNA]</scope>
    <source>
        <strain evidence="8 9">CCFEE 6328</strain>
    </source>
</reference>
<dbReference type="SMART" id="SM00829">
    <property type="entry name" value="PKS_ER"/>
    <property type="match status" value="1"/>
</dbReference>
<dbReference type="InterPro" id="IPR036291">
    <property type="entry name" value="NAD(P)-bd_dom_sf"/>
</dbReference>
<evidence type="ECO:0000256" key="3">
    <source>
        <dbReference type="ARBA" id="ARBA00022723"/>
    </source>
</evidence>
<dbReference type="PANTHER" id="PTHR43161">
    <property type="entry name" value="SORBITOL DEHYDROGENASE"/>
    <property type="match status" value="1"/>
</dbReference>
<organism evidence="8 9">
    <name type="scientific">Exophiala sideris</name>
    <dbReference type="NCBI Taxonomy" id="1016849"/>
    <lineage>
        <taxon>Eukaryota</taxon>
        <taxon>Fungi</taxon>
        <taxon>Dikarya</taxon>
        <taxon>Ascomycota</taxon>
        <taxon>Pezizomycotina</taxon>
        <taxon>Eurotiomycetes</taxon>
        <taxon>Chaetothyriomycetidae</taxon>
        <taxon>Chaetothyriales</taxon>
        <taxon>Herpotrichiellaceae</taxon>
        <taxon>Exophiala</taxon>
    </lineage>
</organism>
<evidence type="ECO:0000256" key="1">
    <source>
        <dbReference type="ARBA" id="ARBA00001947"/>
    </source>
</evidence>
<gene>
    <name evidence="8" type="ORF">LTR69_007931</name>
</gene>
<evidence type="ECO:0000256" key="5">
    <source>
        <dbReference type="ARBA" id="ARBA00023002"/>
    </source>
</evidence>
<keyword evidence="4 6" id="KW-0862">Zinc</keyword>
<keyword evidence="3 6" id="KW-0479">Metal-binding</keyword>
<dbReference type="PANTHER" id="PTHR43161:SF23">
    <property type="entry name" value="(R,R)-BUTANEDIOL DEHYDROGENASE-RELATED"/>
    <property type="match status" value="1"/>
</dbReference>
<sequence length="364" mass="39401">MRALRYHGIKDLRLEHDVPEPKCGDHQVKVKRQLRWETPYLLTGRSLLVHEYFSPTFIPGKDSPHPITKEAMPVAIGHEFSGEVVEIGAKADTSLKPGDKVAVQPTLACFSCEPCRGGHINSCEKGGFVGLSGGGGGMTDFVCVDPQFVFKLPDNISLDVAALVEPLAVAWHGVDQYDVRPGETDALVFGAGPIGLAVIQCLKAREARTIIVVELAKQRQEHALHFGATHLIDPTKEDTVKRAKEITNGVGPHVALDAAGVPASLKAAAAAVKANGTIVNIAIWEKEVPFNPNLLVFGEKTYVGVLGYLQKDFAGVIEHIANGTLKPEKMITGKIKIDRVPEDGFKPLIEEKDKHVKILVDCRA</sequence>
<dbReference type="Pfam" id="PF08240">
    <property type="entry name" value="ADH_N"/>
    <property type="match status" value="1"/>
</dbReference>
<evidence type="ECO:0000256" key="4">
    <source>
        <dbReference type="ARBA" id="ARBA00022833"/>
    </source>
</evidence>
<evidence type="ECO:0000256" key="6">
    <source>
        <dbReference type="RuleBase" id="RU361277"/>
    </source>
</evidence>
<evidence type="ECO:0000313" key="9">
    <source>
        <dbReference type="Proteomes" id="UP001345691"/>
    </source>
</evidence>
<protein>
    <recommendedName>
        <fullName evidence="7">Enoyl reductase (ER) domain-containing protein</fullName>
    </recommendedName>
</protein>
<dbReference type="InterPro" id="IPR011032">
    <property type="entry name" value="GroES-like_sf"/>
</dbReference>
<evidence type="ECO:0000313" key="8">
    <source>
        <dbReference type="EMBL" id="KAK5056390.1"/>
    </source>
</evidence>
<evidence type="ECO:0000256" key="2">
    <source>
        <dbReference type="ARBA" id="ARBA00008072"/>
    </source>
</evidence>
<dbReference type="PROSITE" id="PS00059">
    <property type="entry name" value="ADH_ZINC"/>
    <property type="match status" value="1"/>
</dbReference>
<evidence type="ECO:0000259" key="7">
    <source>
        <dbReference type="SMART" id="SM00829"/>
    </source>
</evidence>
<keyword evidence="9" id="KW-1185">Reference proteome</keyword>
<keyword evidence="5" id="KW-0560">Oxidoreductase</keyword>
<dbReference type="InterPro" id="IPR013149">
    <property type="entry name" value="ADH-like_C"/>
</dbReference>
<feature type="domain" description="Enoyl reductase (ER)" evidence="7">
    <location>
        <begin position="8"/>
        <end position="360"/>
    </location>
</feature>
<dbReference type="Gene3D" id="3.90.180.10">
    <property type="entry name" value="Medium-chain alcohol dehydrogenases, catalytic domain"/>
    <property type="match status" value="1"/>
</dbReference>
<name>A0ABR0J4R8_9EURO</name>
<accession>A0ABR0J4R8</accession>
<dbReference type="InterPro" id="IPR013154">
    <property type="entry name" value="ADH-like_N"/>
</dbReference>
<dbReference type="Gene3D" id="3.40.50.720">
    <property type="entry name" value="NAD(P)-binding Rossmann-like Domain"/>
    <property type="match status" value="1"/>
</dbReference>
<comment type="similarity">
    <text evidence="2 6">Belongs to the zinc-containing alcohol dehydrogenase family.</text>
</comment>
<dbReference type="InterPro" id="IPR002328">
    <property type="entry name" value="ADH_Zn_CS"/>
</dbReference>